<protein>
    <recommendedName>
        <fullName evidence="3">DNA repair protein MmcB-related protein</fullName>
    </recommendedName>
</protein>
<reference evidence="1 2" key="1">
    <citation type="submission" date="2017-06" db="EMBL/GenBank/DDBJ databases">
        <authorList>
            <person name="Kim H.J."/>
            <person name="Triplett B.A."/>
        </authorList>
    </citation>
    <scope>NUCLEOTIDE SEQUENCE [LARGE SCALE GENOMIC DNA]</scope>
    <source>
        <strain evidence="1 2">B29T1</strain>
    </source>
</reference>
<evidence type="ECO:0008006" key="3">
    <source>
        <dbReference type="Google" id="ProtNLM"/>
    </source>
</evidence>
<dbReference type="EMBL" id="FYEH01000004">
    <property type="protein sequence ID" value="SNB64300.1"/>
    <property type="molecule type" value="Genomic_DNA"/>
</dbReference>
<sequence length="152" mass="16786">MQASEIGRLTAAKIARGVMRLMIAMDVAPLQEVGLKSGRRPDILGLGRDGSLTAIEIKSSRADFMADGKWHEYLDHADFFFFAVAPDFPTRILPEAEGLILADAYGGEIIRPSIKRPLPPARRRALTLRFARLAAMRAQSLEDPEGRAWEGL</sequence>
<dbReference type="AlphaFoldDB" id="A0A212QX48"/>
<dbReference type="Pfam" id="PF06319">
    <property type="entry name" value="MmcB-like"/>
    <property type="match status" value="1"/>
</dbReference>
<name>A0A212QX48_9PROT</name>
<dbReference type="PIRSF" id="PIRSF031796">
    <property type="entry name" value="UPC031796"/>
    <property type="match status" value="1"/>
</dbReference>
<dbReference type="Proteomes" id="UP000197065">
    <property type="component" value="Unassembled WGS sequence"/>
</dbReference>
<dbReference type="InterPro" id="IPR009394">
    <property type="entry name" value="MmcB-like"/>
</dbReference>
<gene>
    <name evidence="1" type="ORF">SAMN07250955_10463</name>
</gene>
<evidence type="ECO:0000313" key="2">
    <source>
        <dbReference type="Proteomes" id="UP000197065"/>
    </source>
</evidence>
<accession>A0A212QX48</accession>
<keyword evidence="2" id="KW-1185">Reference proteome</keyword>
<organism evidence="1 2">
    <name type="scientific">Arboricoccus pini</name>
    <dbReference type="NCBI Taxonomy" id="1963835"/>
    <lineage>
        <taxon>Bacteria</taxon>
        <taxon>Pseudomonadati</taxon>
        <taxon>Pseudomonadota</taxon>
        <taxon>Alphaproteobacteria</taxon>
        <taxon>Geminicoccales</taxon>
        <taxon>Geminicoccaceae</taxon>
        <taxon>Arboricoccus</taxon>
    </lineage>
</organism>
<proteinExistence type="predicted"/>
<evidence type="ECO:0000313" key="1">
    <source>
        <dbReference type="EMBL" id="SNB64300.1"/>
    </source>
</evidence>
<dbReference type="RefSeq" id="WP_243389776.1">
    <property type="nucleotide sequence ID" value="NZ_FYEH01000004.1"/>
</dbReference>